<keyword evidence="15" id="KW-1133">Transmembrane helix</keyword>
<keyword evidence="7" id="KW-0256">Endoplasmic reticulum</keyword>
<evidence type="ECO:0000256" key="5">
    <source>
        <dbReference type="ARBA" id="ARBA00022617"/>
    </source>
</evidence>
<dbReference type="PANTHER" id="PTHR24292">
    <property type="entry name" value="CYTOCHROME P450"/>
    <property type="match status" value="1"/>
</dbReference>
<protein>
    <recommendedName>
        <fullName evidence="18">Cytochrome P450</fullName>
    </recommendedName>
</protein>
<dbReference type="GO" id="GO:0020037">
    <property type="term" value="F:heme binding"/>
    <property type="evidence" value="ECO:0007669"/>
    <property type="project" value="InterPro"/>
</dbReference>
<evidence type="ECO:0008006" key="18">
    <source>
        <dbReference type="Google" id="ProtNLM"/>
    </source>
</evidence>
<evidence type="ECO:0000256" key="8">
    <source>
        <dbReference type="ARBA" id="ARBA00022848"/>
    </source>
</evidence>
<dbReference type="GO" id="GO:0016705">
    <property type="term" value="F:oxidoreductase activity, acting on paired donors, with incorporation or reduction of molecular oxygen"/>
    <property type="evidence" value="ECO:0007669"/>
    <property type="project" value="InterPro"/>
</dbReference>
<keyword evidence="11 14" id="KW-0503">Monooxygenase</keyword>
<dbReference type="GO" id="GO:0005506">
    <property type="term" value="F:iron ion binding"/>
    <property type="evidence" value="ECO:0007669"/>
    <property type="project" value="InterPro"/>
</dbReference>
<dbReference type="Pfam" id="PF00067">
    <property type="entry name" value="p450"/>
    <property type="match status" value="1"/>
</dbReference>
<dbReference type="InterPro" id="IPR002401">
    <property type="entry name" value="Cyt_P450_E_grp-I"/>
</dbReference>
<evidence type="ECO:0000256" key="3">
    <source>
        <dbReference type="ARBA" id="ARBA00004406"/>
    </source>
</evidence>
<dbReference type="PRINTS" id="PR00385">
    <property type="entry name" value="P450"/>
</dbReference>
<dbReference type="InterPro" id="IPR017972">
    <property type="entry name" value="Cyt_P450_CS"/>
</dbReference>
<evidence type="ECO:0000256" key="4">
    <source>
        <dbReference type="ARBA" id="ARBA00010617"/>
    </source>
</evidence>
<reference evidence="16 17" key="1">
    <citation type="submission" date="2023-03" db="EMBL/GenBank/DDBJ databases">
        <title>Genome insight into feeding habits of ladybird beetles.</title>
        <authorList>
            <person name="Li H.-S."/>
            <person name="Huang Y.-H."/>
            <person name="Pang H."/>
        </authorList>
    </citation>
    <scope>NUCLEOTIDE SEQUENCE [LARGE SCALE GENOMIC DNA]</scope>
    <source>
        <strain evidence="16">SYSU_2023b</strain>
        <tissue evidence="16">Whole body</tissue>
    </source>
</reference>
<gene>
    <name evidence="16" type="ORF">WA026_008517</name>
</gene>
<evidence type="ECO:0000256" key="9">
    <source>
        <dbReference type="ARBA" id="ARBA00023002"/>
    </source>
</evidence>
<keyword evidence="8" id="KW-0492">Microsome</keyword>
<name>A0AAW1UG21_9CUCU</name>
<feature type="binding site" description="axial binding residue" evidence="13">
    <location>
        <position position="457"/>
    </location>
    <ligand>
        <name>heme</name>
        <dbReference type="ChEBI" id="CHEBI:30413"/>
    </ligand>
    <ligandPart>
        <name>Fe</name>
        <dbReference type="ChEBI" id="CHEBI:18248"/>
    </ligandPart>
</feature>
<dbReference type="FunFam" id="1.10.630.10:FF:000042">
    <property type="entry name" value="Cytochrome P450"/>
    <property type="match status" value="1"/>
</dbReference>
<dbReference type="PROSITE" id="PS00086">
    <property type="entry name" value="CYTOCHROME_P450"/>
    <property type="match status" value="1"/>
</dbReference>
<sequence>MYSQFSNFLQMLQITILEAAVTICVMIVAAFFIFMGRNFNRWKKDNVPFLKPKPIFGNILDVCRMKITFGELCKNIYDGISTPFIGIFILDKPGIIIKDLDLVRDVLIKDFEYFMDRSLANNEKNDIMGSNMLFLMKSPKWNIVRKKMTPIFTTSKIKMMSALMQRCSEQMMDYISKKTIENTVLDVRDISVKYAVNSITSASFGLEAGCFEESGSLFRVVSERIYNWKRFSAAIQTICFFFAPFLVKLFSMKFIDTMSSNCLKEYFWKTMNERETKNVSRGDLLDILREMKKQEETEKLESLDENVIVAQAVQFFAAGFETTSASLAFALLELARNSEIQQKLRNEIVRINEEYGSISYNGLRDMEYLDKVVHETLRKYPILPFLDRRCNKSYNNVEHGLKLQRDDLVYIPVLAIHYDEKYYPNPETFDPERFSRENAEKRHNMSYLPFGEGPRVCIGKRFALLNLKSGLAHILLDYEVKICRKTVSVHCINPRGITLQPKSEVYLEFVKVR</sequence>
<comment type="caution">
    <text evidence="16">The sequence shown here is derived from an EMBL/GenBank/DDBJ whole genome shotgun (WGS) entry which is preliminary data.</text>
</comment>
<evidence type="ECO:0000256" key="1">
    <source>
        <dbReference type="ARBA" id="ARBA00001971"/>
    </source>
</evidence>
<evidence type="ECO:0000256" key="13">
    <source>
        <dbReference type="PIRSR" id="PIRSR602401-1"/>
    </source>
</evidence>
<evidence type="ECO:0000256" key="7">
    <source>
        <dbReference type="ARBA" id="ARBA00022824"/>
    </source>
</evidence>
<dbReference type="AlphaFoldDB" id="A0AAW1UG21"/>
<dbReference type="CDD" id="cd11056">
    <property type="entry name" value="CYP6-like"/>
    <property type="match status" value="1"/>
</dbReference>
<evidence type="ECO:0000256" key="14">
    <source>
        <dbReference type="RuleBase" id="RU000461"/>
    </source>
</evidence>
<evidence type="ECO:0000256" key="12">
    <source>
        <dbReference type="ARBA" id="ARBA00023136"/>
    </source>
</evidence>
<keyword evidence="15" id="KW-0812">Transmembrane</keyword>
<evidence type="ECO:0000256" key="10">
    <source>
        <dbReference type="ARBA" id="ARBA00023004"/>
    </source>
</evidence>
<keyword evidence="17" id="KW-1185">Reference proteome</keyword>
<feature type="transmembrane region" description="Helical" evidence="15">
    <location>
        <begin position="231"/>
        <end position="250"/>
    </location>
</feature>
<dbReference type="Gene3D" id="1.10.630.10">
    <property type="entry name" value="Cytochrome P450"/>
    <property type="match status" value="1"/>
</dbReference>
<dbReference type="GO" id="GO:0004497">
    <property type="term" value="F:monooxygenase activity"/>
    <property type="evidence" value="ECO:0007669"/>
    <property type="project" value="UniProtKB-KW"/>
</dbReference>
<evidence type="ECO:0000256" key="11">
    <source>
        <dbReference type="ARBA" id="ARBA00023033"/>
    </source>
</evidence>
<feature type="transmembrane region" description="Helical" evidence="15">
    <location>
        <begin position="12"/>
        <end position="34"/>
    </location>
</feature>
<organism evidence="16 17">
    <name type="scientific">Henosepilachna vigintioctopunctata</name>
    <dbReference type="NCBI Taxonomy" id="420089"/>
    <lineage>
        <taxon>Eukaryota</taxon>
        <taxon>Metazoa</taxon>
        <taxon>Ecdysozoa</taxon>
        <taxon>Arthropoda</taxon>
        <taxon>Hexapoda</taxon>
        <taxon>Insecta</taxon>
        <taxon>Pterygota</taxon>
        <taxon>Neoptera</taxon>
        <taxon>Endopterygota</taxon>
        <taxon>Coleoptera</taxon>
        <taxon>Polyphaga</taxon>
        <taxon>Cucujiformia</taxon>
        <taxon>Coccinelloidea</taxon>
        <taxon>Coccinellidae</taxon>
        <taxon>Epilachninae</taxon>
        <taxon>Epilachnini</taxon>
        <taxon>Henosepilachna</taxon>
    </lineage>
</organism>
<keyword evidence="5 13" id="KW-0349">Heme</keyword>
<evidence type="ECO:0000256" key="2">
    <source>
        <dbReference type="ARBA" id="ARBA00004174"/>
    </source>
</evidence>
<proteinExistence type="inferred from homology"/>
<dbReference type="PANTHER" id="PTHR24292:SF45">
    <property type="entry name" value="CYTOCHROME P450 6G1-RELATED"/>
    <property type="match status" value="1"/>
</dbReference>
<dbReference type="InterPro" id="IPR050476">
    <property type="entry name" value="Insect_CytP450_Detox"/>
</dbReference>
<dbReference type="GO" id="GO:0005789">
    <property type="term" value="C:endoplasmic reticulum membrane"/>
    <property type="evidence" value="ECO:0007669"/>
    <property type="project" value="UniProtKB-SubCell"/>
</dbReference>
<evidence type="ECO:0000256" key="6">
    <source>
        <dbReference type="ARBA" id="ARBA00022723"/>
    </source>
</evidence>
<dbReference type="InterPro" id="IPR001128">
    <property type="entry name" value="Cyt_P450"/>
</dbReference>
<comment type="similarity">
    <text evidence="4 14">Belongs to the cytochrome P450 family.</text>
</comment>
<comment type="subcellular location">
    <subcellularLocation>
        <location evidence="3">Endoplasmic reticulum membrane</location>
        <topology evidence="3">Peripheral membrane protein</topology>
    </subcellularLocation>
    <subcellularLocation>
        <location evidence="2">Microsome membrane</location>
        <topology evidence="2">Peripheral membrane protein</topology>
    </subcellularLocation>
</comment>
<comment type="cofactor">
    <cofactor evidence="1 13">
        <name>heme</name>
        <dbReference type="ChEBI" id="CHEBI:30413"/>
    </cofactor>
</comment>
<keyword evidence="6 13" id="KW-0479">Metal-binding</keyword>
<keyword evidence="12 15" id="KW-0472">Membrane</keyword>
<evidence type="ECO:0000313" key="16">
    <source>
        <dbReference type="EMBL" id="KAK9880005.1"/>
    </source>
</evidence>
<keyword evidence="9 14" id="KW-0560">Oxidoreductase</keyword>
<dbReference type="InterPro" id="IPR036396">
    <property type="entry name" value="Cyt_P450_sf"/>
</dbReference>
<accession>A0AAW1UG21</accession>
<dbReference type="PRINTS" id="PR00463">
    <property type="entry name" value="EP450I"/>
</dbReference>
<evidence type="ECO:0000256" key="15">
    <source>
        <dbReference type="SAM" id="Phobius"/>
    </source>
</evidence>
<keyword evidence="10 13" id="KW-0408">Iron</keyword>
<dbReference type="SUPFAM" id="SSF48264">
    <property type="entry name" value="Cytochrome P450"/>
    <property type="match status" value="1"/>
</dbReference>
<dbReference type="Proteomes" id="UP001431783">
    <property type="component" value="Unassembled WGS sequence"/>
</dbReference>
<evidence type="ECO:0000313" key="17">
    <source>
        <dbReference type="Proteomes" id="UP001431783"/>
    </source>
</evidence>
<dbReference type="EMBL" id="JARQZJ010000063">
    <property type="protein sequence ID" value="KAK9880005.1"/>
    <property type="molecule type" value="Genomic_DNA"/>
</dbReference>